<dbReference type="Gene3D" id="1.10.510.10">
    <property type="entry name" value="Transferase(Phosphotransferase) domain 1"/>
    <property type="match status" value="1"/>
</dbReference>
<dbReference type="InterPro" id="IPR053139">
    <property type="entry name" value="Surface_bspA-like"/>
</dbReference>
<dbReference type="InterPro" id="IPR032675">
    <property type="entry name" value="LRR_dom_sf"/>
</dbReference>
<dbReference type="PANTHER" id="PTHR45661">
    <property type="entry name" value="SURFACE ANTIGEN"/>
    <property type="match status" value="1"/>
</dbReference>
<dbReference type="PANTHER" id="PTHR45661:SF3">
    <property type="entry name" value="IG-LIKE DOMAIN-CONTAINING PROTEIN"/>
    <property type="match status" value="1"/>
</dbReference>
<evidence type="ECO:0000256" key="3">
    <source>
        <dbReference type="ARBA" id="ARBA00022840"/>
    </source>
</evidence>
<dbReference type="Pfam" id="PF00069">
    <property type="entry name" value="Pkinase"/>
    <property type="match status" value="1"/>
</dbReference>
<evidence type="ECO:0000259" key="6">
    <source>
        <dbReference type="PROSITE" id="PS50011"/>
    </source>
</evidence>
<keyword evidence="1" id="KW-0418">Kinase</keyword>
<comment type="caution">
    <text evidence="7">The sequence shown here is derived from an EMBL/GenBank/DDBJ whole genome shotgun (WGS) entry which is preliminary data.</text>
</comment>
<dbReference type="PROSITE" id="PS00107">
    <property type="entry name" value="PROTEIN_KINASE_ATP"/>
    <property type="match status" value="1"/>
</dbReference>
<evidence type="ECO:0000313" key="8">
    <source>
        <dbReference type="Proteomes" id="UP001470230"/>
    </source>
</evidence>
<keyword evidence="1" id="KW-0808">Transferase</keyword>
<keyword evidence="5" id="KW-0175">Coiled coil</keyword>
<dbReference type="InterPro" id="IPR000719">
    <property type="entry name" value="Prot_kinase_dom"/>
</dbReference>
<dbReference type="PROSITE" id="PS50011">
    <property type="entry name" value="PROTEIN_KINASE_DOM"/>
    <property type="match status" value="1"/>
</dbReference>
<dbReference type="PROSITE" id="PS00108">
    <property type="entry name" value="PROTEIN_KINASE_ST"/>
    <property type="match status" value="1"/>
</dbReference>
<sequence length="1123" mass="126047">MQANPNTQFEIDLSKYQIIGNIGSGSFGNVYKIQEKETKKYYAAKVLLGSNEQFVDREIRILMCSNHPTIVKFIGYSLKDFENNRNVTLILELAQNGSLTNLIEKIQKDETPTNFTNTSRQIILIGIARGMKYLHDRNIIHRDLKTANILLDENFFPLITDFGVSKYFDVGKTLEQTYHGGTLAYAAPEALGGEDYNQSVDVYSFAVVMFEVLTNSFAYPENRNQKVNFFRFTKKVIDENYRPQFTVDVKEPLKKLIEKCWSKNHEERPTFKDIFEKVTNPYYFLDDVDYEKCNEYIKLVTAVKDPLEKLLLRVEPAEDMNSQLTIDNKILINENIQLTIQYEAMRIENERLKKDAQNSIQLKTSNDQLSSENKQLKTDNKKISSKNKILKSENKQLSSSQINLAADLDRLTNSNHELSMRVKQLTNENKQLSNENKKVKIENVDLSSSNDKLFNESRQLSSEFKRLTTENKQLTALNKRLSSQNAKLTNENSQLTATNEIMKNQLIALKKELSKLTKKSPNSSFDTDDDISDSSNSFPFQFDSNMTIEVFNTLPLKNQKNAASRIKSLFMKKVSNNVINFLLRFKELETYCCFEIASVNNEKPLSMVGKDDEIHLFSNATEILHSKSLLNSKSFINNIKVFDNFRIEIKYPSDSFKSIYNQILEVRKNYFEKSNFQIGIHFSGVEKTDKNFNYDKNINFVRIDSSVREIEDSFEGCTSLSNLLIEHSVTSIKGRAFKGCNSLTKVIIPSSIEMIGKDSFASCSSLVSVLFDADSSLSLIGESSFHECSSLTTITIPSSVKSIEKSAFDSCLSLSQVVFEQPSSVTSIGENAFCDCSSLTSIETFPSLTKIQKGTFSRCSLLGQLSIQFPLTNIEGLAFIDCISLTKITFPSSLKFIGQNAFENCASLSEVVFESPSSVSLISSSAFGECSSLKQIIIPPSVAEIESNAFIGCSSLESVEFDGKSSLKSIGENAFCGCSSLKKVSLPPSVNEIRPFAFKGCLNLVQVCLPSSVDSIQNGLFKNCSALKDLLIPQSVKSIRSSAFENCASLERVLFESPSSVASIGDYAFCKCSLLTEISIPSSVTSVSQFSFKSCKSLHKITVHSSLDLEDVMLDSDIVVEKI</sequence>
<feature type="binding site" evidence="4">
    <location>
        <position position="45"/>
    </location>
    <ligand>
        <name>ATP</name>
        <dbReference type="ChEBI" id="CHEBI:30616"/>
    </ligand>
</feature>
<dbReference type="Pfam" id="PF13306">
    <property type="entry name" value="LRR_5"/>
    <property type="match status" value="3"/>
</dbReference>
<dbReference type="InterPro" id="IPR011009">
    <property type="entry name" value="Kinase-like_dom_sf"/>
</dbReference>
<dbReference type="InterPro" id="IPR026906">
    <property type="entry name" value="LRR_5"/>
</dbReference>
<keyword evidence="8" id="KW-1185">Reference proteome</keyword>
<dbReference type="InterPro" id="IPR001245">
    <property type="entry name" value="Ser-Thr/Tyr_kinase_cat_dom"/>
</dbReference>
<keyword evidence="3 4" id="KW-0067">ATP-binding</keyword>
<dbReference type="SMART" id="SM00220">
    <property type="entry name" value="S_TKc"/>
    <property type="match status" value="1"/>
</dbReference>
<keyword evidence="1" id="KW-0723">Serine/threonine-protein kinase</keyword>
<evidence type="ECO:0000256" key="4">
    <source>
        <dbReference type="PROSITE-ProRule" id="PRU10141"/>
    </source>
</evidence>
<dbReference type="SUPFAM" id="SSF52058">
    <property type="entry name" value="L domain-like"/>
    <property type="match status" value="2"/>
</dbReference>
<accession>A0ABR2GPD5</accession>
<evidence type="ECO:0000256" key="1">
    <source>
        <dbReference type="ARBA" id="ARBA00022527"/>
    </source>
</evidence>
<dbReference type="InterPro" id="IPR017441">
    <property type="entry name" value="Protein_kinase_ATP_BS"/>
</dbReference>
<dbReference type="Gene3D" id="3.40.50.12480">
    <property type="match status" value="2"/>
</dbReference>
<name>A0ABR2GPD5_9EUKA</name>
<keyword evidence="2 4" id="KW-0547">Nucleotide-binding</keyword>
<feature type="domain" description="Protein kinase" evidence="6">
    <location>
        <begin position="16"/>
        <end position="283"/>
    </location>
</feature>
<dbReference type="SUPFAM" id="SSF56112">
    <property type="entry name" value="Protein kinase-like (PK-like)"/>
    <property type="match status" value="1"/>
</dbReference>
<organism evidence="7 8">
    <name type="scientific">Tritrichomonas musculus</name>
    <dbReference type="NCBI Taxonomy" id="1915356"/>
    <lineage>
        <taxon>Eukaryota</taxon>
        <taxon>Metamonada</taxon>
        <taxon>Parabasalia</taxon>
        <taxon>Tritrichomonadida</taxon>
        <taxon>Tritrichomonadidae</taxon>
        <taxon>Tritrichomonas</taxon>
    </lineage>
</organism>
<dbReference type="EMBL" id="JAPFFF010000075">
    <property type="protein sequence ID" value="KAK8835736.1"/>
    <property type="molecule type" value="Genomic_DNA"/>
</dbReference>
<reference evidence="7 8" key="1">
    <citation type="submission" date="2024-04" db="EMBL/GenBank/DDBJ databases">
        <title>Tritrichomonas musculus Genome.</title>
        <authorList>
            <person name="Alves-Ferreira E."/>
            <person name="Grigg M."/>
            <person name="Lorenzi H."/>
            <person name="Galac M."/>
        </authorList>
    </citation>
    <scope>NUCLEOTIDE SEQUENCE [LARGE SCALE GENOMIC DNA]</scope>
    <source>
        <strain evidence="7 8">EAF2021</strain>
    </source>
</reference>
<evidence type="ECO:0000313" key="7">
    <source>
        <dbReference type="EMBL" id="KAK8835736.1"/>
    </source>
</evidence>
<dbReference type="PRINTS" id="PR00109">
    <property type="entry name" value="TYRKINASE"/>
</dbReference>
<gene>
    <name evidence="7" type="ORF">M9Y10_040555</name>
</gene>
<dbReference type="Proteomes" id="UP001470230">
    <property type="component" value="Unassembled WGS sequence"/>
</dbReference>
<proteinExistence type="predicted"/>
<evidence type="ECO:0000256" key="5">
    <source>
        <dbReference type="SAM" id="Coils"/>
    </source>
</evidence>
<dbReference type="InterPro" id="IPR008271">
    <property type="entry name" value="Ser/Thr_kinase_AS"/>
</dbReference>
<evidence type="ECO:0000256" key="2">
    <source>
        <dbReference type="ARBA" id="ARBA00022741"/>
    </source>
</evidence>
<dbReference type="Gene3D" id="3.80.10.10">
    <property type="entry name" value="Ribonuclease Inhibitor"/>
    <property type="match status" value="3"/>
</dbReference>
<feature type="coiled-coil region" evidence="5">
    <location>
        <begin position="335"/>
        <end position="519"/>
    </location>
</feature>
<protein>
    <recommendedName>
        <fullName evidence="6">Protein kinase domain-containing protein</fullName>
    </recommendedName>
</protein>